<dbReference type="RefSeq" id="WP_071977455.1">
    <property type="nucleotide sequence ID" value="NZ_CP065424.1"/>
</dbReference>
<dbReference type="GO" id="GO:0003700">
    <property type="term" value="F:DNA-binding transcription factor activity"/>
    <property type="evidence" value="ECO:0007669"/>
    <property type="project" value="InterPro"/>
</dbReference>
<evidence type="ECO:0000256" key="2">
    <source>
        <dbReference type="ARBA" id="ARBA00023015"/>
    </source>
</evidence>
<dbReference type="SUPFAM" id="SSF46785">
    <property type="entry name" value="Winged helix' DNA-binding domain"/>
    <property type="match status" value="1"/>
</dbReference>
<keyword evidence="3" id="KW-0238">DNA-binding</keyword>
<dbReference type="PROSITE" id="PS50931">
    <property type="entry name" value="HTH_LYSR"/>
    <property type="match status" value="1"/>
</dbReference>
<evidence type="ECO:0000256" key="3">
    <source>
        <dbReference type="ARBA" id="ARBA00023125"/>
    </source>
</evidence>
<dbReference type="InterPro" id="IPR005119">
    <property type="entry name" value="LysR_subst-bd"/>
</dbReference>
<dbReference type="GO" id="GO:0005829">
    <property type="term" value="C:cytosol"/>
    <property type="evidence" value="ECO:0007669"/>
    <property type="project" value="TreeGrafter"/>
</dbReference>
<evidence type="ECO:0000313" key="6">
    <source>
        <dbReference type="EMBL" id="OOP67564.1"/>
    </source>
</evidence>
<reference evidence="6 7" key="1">
    <citation type="submission" date="2017-01" db="EMBL/GenBank/DDBJ databases">
        <title>Draft genome sequence of Bacillus oleronius.</title>
        <authorList>
            <person name="Allam M."/>
        </authorList>
    </citation>
    <scope>NUCLEOTIDE SEQUENCE [LARGE SCALE GENOMIC DNA]</scope>
    <source>
        <strain evidence="6 7">DSM 9356</strain>
    </source>
</reference>
<dbReference type="Pfam" id="PF03466">
    <property type="entry name" value="LysR_substrate"/>
    <property type="match status" value="1"/>
</dbReference>
<keyword evidence="4" id="KW-0804">Transcription</keyword>
<evidence type="ECO:0000259" key="5">
    <source>
        <dbReference type="PROSITE" id="PS50931"/>
    </source>
</evidence>
<dbReference type="PRINTS" id="PR00039">
    <property type="entry name" value="HTHLYSR"/>
</dbReference>
<comment type="similarity">
    <text evidence="1">Belongs to the LysR transcriptional regulatory family.</text>
</comment>
<gene>
    <name evidence="6" type="ORF">BWZ43_15115</name>
</gene>
<keyword evidence="2" id="KW-0805">Transcription regulation</keyword>
<dbReference type="InterPro" id="IPR050950">
    <property type="entry name" value="HTH-type_LysR_regulators"/>
</dbReference>
<evidence type="ECO:0000313" key="7">
    <source>
        <dbReference type="Proteomes" id="UP000189761"/>
    </source>
</evidence>
<dbReference type="PANTHER" id="PTHR30419">
    <property type="entry name" value="HTH-TYPE TRANSCRIPTIONAL REGULATOR YBHD"/>
    <property type="match status" value="1"/>
</dbReference>
<comment type="caution">
    <text evidence="6">The sequence shown here is derived from an EMBL/GenBank/DDBJ whole genome shotgun (WGS) entry which is preliminary data.</text>
</comment>
<dbReference type="Pfam" id="PF00126">
    <property type="entry name" value="HTH_1"/>
    <property type="match status" value="1"/>
</dbReference>
<evidence type="ECO:0000256" key="4">
    <source>
        <dbReference type="ARBA" id="ARBA00023163"/>
    </source>
</evidence>
<dbReference type="AlphaFoldDB" id="A0A8E2LEV7"/>
<accession>A0A8E2LEV7</accession>
<dbReference type="Gene3D" id="1.10.10.10">
    <property type="entry name" value="Winged helix-like DNA-binding domain superfamily/Winged helix DNA-binding domain"/>
    <property type="match status" value="1"/>
</dbReference>
<proteinExistence type="inferred from homology"/>
<dbReference type="GO" id="GO:0003677">
    <property type="term" value="F:DNA binding"/>
    <property type="evidence" value="ECO:0007669"/>
    <property type="project" value="UniProtKB-KW"/>
</dbReference>
<dbReference type="InterPro" id="IPR036388">
    <property type="entry name" value="WH-like_DNA-bd_sf"/>
</dbReference>
<dbReference type="Gene3D" id="3.40.190.290">
    <property type="match status" value="1"/>
</dbReference>
<dbReference type="Proteomes" id="UP000189761">
    <property type="component" value="Unassembled WGS sequence"/>
</dbReference>
<dbReference type="SUPFAM" id="SSF53850">
    <property type="entry name" value="Periplasmic binding protein-like II"/>
    <property type="match status" value="1"/>
</dbReference>
<protein>
    <recommendedName>
        <fullName evidence="5">HTH lysR-type domain-containing protein</fullName>
    </recommendedName>
</protein>
<dbReference type="PANTHER" id="PTHR30419:SF28">
    <property type="entry name" value="HTH-TYPE TRANSCRIPTIONAL REGULATOR BSDA"/>
    <property type="match status" value="1"/>
</dbReference>
<organism evidence="6 7">
    <name type="scientific">Heyndrickxia oleronia</name>
    <dbReference type="NCBI Taxonomy" id="38875"/>
    <lineage>
        <taxon>Bacteria</taxon>
        <taxon>Bacillati</taxon>
        <taxon>Bacillota</taxon>
        <taxon>Bacilli</taxon>
        <taxon>Bacillales</taxon>
        <taxon>Bacillaceae</taxon>
        <taxon>Heyndrickxia</taxon>
    </lineage>
</organism>
<name>A0A8E2LEV7_9BACI</name>
<dbReference type="FunFam" id="1.10.10.10:FF:000001">
    <property type="entry name" value="LysR family transcriptional regulator"/>
    <property type="match status" value="1"/>
</dbReference>
<keyword evidence="7" id="KW-1185">Reference proteome</keyword>
<dbReference type="EMBL" id="MTLA01000185">
    <property type="protein sequence ID" value="OOP67564.1"/>
    <property type="molecule type" value="Genomic_DNA"/>
</dbReference>
<sequence>MQLLQLQYFLTVARIEHMSQAALELNVSQSSLSKTIARLEEDLGVPLFDRQGRKIKLNAYGEIFAKAAKEALVGLDNARSQIQNLANITEDRVTVSVMSSKILPHVFKSFYLKRPNVKIHQSILPDSVAKERLITGEIELCISNSPITGPDIIWLPVLKEQLELIVPHNHPLAMFDEIDLKQARHERFISYQSGSTATNMIEKCCHDAGFEPNIIFEGTELSIVLQMVNEGEGITFYPQYSFLEENLKNTKRIKIRNPDCYQMVGFAWMKTRNYSYVAKQFRKHMIHEFEEINKGNS</sequence>
<dbReference type="InterPro" id="IPR000847">
    <property type="entry name" value="LysR_HTH_N"/>
</dbReference>
<evidence type="ECO:0000256" key="1">
    <source>
        <dbReference type="ARBA" id="ARBA00009437"/>
    </source>
</evidence>
<dbReference type="InterPro" id="IPR036390">
    <property type="entry name" value="WH_DNA-bd_sf"/>
</dbReference>
<feature type="domain" description="HTH lysR-type" evidence="5">
    <location>
        <begin position="1"/>
        <end position="58"/>
    </location>
</feature>